<feature type="compositionally biased region" description="Pro residues" evidence="1">
    <location>
        <begin position="168"/>
        <end position="177"/>
    </location>
</feature>
<feature type="compositionally biased region" description="Basic residues" evidence="1">
    <location>
        <begin position="330"/>
        <end position="346"/>
    </location>
</feature>
<evidence type="ECO:0000313" key="4">
    <source>
        <dbReference type="Proteomes" id="UP000332933"/>
    </source>
</evidence>
<feature type="compositionally biased region" description="Low complexity" evidence="1">
    <location>
        <begin position="144"/>
        <end position="167"/>
    </location>
</feature>
<name>A0A485KAM3_9STRA</name>
<reference evidence="3 4" key="1">
    <citation type="submission" date="2019-03" db="EMBL/GenBank/DDBJ databases">
        <authorList>
            <person name="Gaulin E."/>
            <person name="Dumas B."/>
        </authorList>
    </citation>
    <scope>NUCLEOTIDE SEQUENCE [LARGE SCALE GENOMIC DNA]</scope>
    <source>
        <strain evidence="3">CBS 568.67</strain>
    </source>
</reference>
<keyword evidence="4" id="KW-1185">Reference proteome</keyword>
<dbReference type="Proteomes" id="UP000332933">
    <property type="component" value="Unassembled WGS sequence"/>
</dbReference>
<evidence type="ECO:0000313" key="3">
    <source>
        <dbReference type="EMBL" id="VFT81075.1"/>
    </source>
</evidence>
<dbReference type="EMBL" id="VJMH01000845">
    <property type="protein sequence ID" value="KAF0714223.1"/>
    <property type="molecule type" value="Genomic_DNA"/>
</dbReference>
<evidence type="ECO:0000256" key="1">
    <source>
        <dbReference type="SAM" id="MobiDB-lite"/>
    </source>
</evidence>
<accession>A0A485KAM3</accession>
<dbReference type="EMBL" id="CAADRA010000845">
    <property type="protein sequence ID" value="VFT81075.1"/>
    <property type="molecule type" value="Genomic_DNA"/>
</dbReference>
<evidence type="ECO:0000313" key="2">
    <source>
        <dbReference type="EMBL" id="KAF0714223.1"/>
    </source>
</evidence>
<feature type="compositionally biased region" description="Polar residues" evidence="1">
    <location>
        <begin position="86"/>
        <end position="96"/>
    </location>
</feature>
<reference evidence="2" key="2">
    <citation type="submission" date="2019-06" db="EMBL/GenBank/DDBJ databases">
        <title>Genomics analysis of Aphanomyces spp. identifies a new class of oomycete effector associated with host adaptation.</title>
        <authorList>
            <person name="Gaulin E."/>
        </authorList>
    </citation>
    <scope>NUCLEOTIDE SEQUENCE</scope>
    <source>
        <strain evidence="2">CBS 578.67</strain>
    </source>
</reference>
<sequence length="420" mass="47678">MESRQLYEVKALRTHRVTIARRPKSAHISHKGELVLGLSPRANRASFGVSDSPTKYQHETRSRVAVQRYCVLDLTTPPDEPLAPSVDSNPPLTSADRSFKCKVTRAGQLLPRAASRSTLGLSLSKSMLGSSTSRSELLEPTAQKAAWTESAKTSSTTSSKPDAVVVSEPPPSDPPPLTMRLEKTTDGAVDGSKPPTAAQCLSVHHARKQAEASAVLLANRLSFLHMERTRATQEAERLHIEYCREQEAKLAFERQKLERQRRGEQERQRVAEKHCQAVALQSQNRTNIQQQQHVLAQQKRQAAQRVKDQQLALEEDKKAREASMMEAKMKTKHSVASHHERAKRQRQMREKLNREKLARAQAERLKREMERERMAKHLVAKMQAQENSLKSMLEFQEHQQRIEMQRCFDMESCVVPDQIT</sequence>
<dbReference type="AlphaFoldDB" id="A0A485KAM3"/>
<proteinExistence type="predicted"/>
<organism evidence="3 4">
    <name type="scientific">Aphanomyces stellatus</name>
    <dbReference type="NCBI Taxonomy" id="120398"/>
    <lineage>
        <taxon>Eukaryota</taxon>
        <taxon>Sar</taxon>
        <taxon>Stramenopiles</taxon>
        <taxon>Oomycota</taxon>
        <taxon>Saprolegniomycetes</taxon>
        <taxon>Saprolegniales</taxon>
        <taxon>Verrucalvaceae</taxon>
        <taxon>Aphanomyces</taxon>
    </lineage>
</organism>
<feature type="region of interest" description="Disordered" evidence="1">
    <location>
        <begin position="76"/>
        <end position="97"/>
    </location>
</feature>
<gene>
    <name evidence="3" type="primary">Aste57867_3938</name>
    <name evidence="2" type="ORF">As57867_003927</name>
    <name evidence="3" type="ORF">ASTE57867_3938</name>
</gene>
<feature type="region of interest" description="Disordered" evidence="1">
    <location>
        <begin position="129"/>
        <end position="192"/>
    </location>
</feature>
<protein>
    <submittedName>
        <fullName evidence="3">Aste57867_3938 protein</fullName>
    </submittedName>
</protein>
<dbReference type="OrthoDB" id="73836at2759"/>
<feature type="region of interest" description="Disordered" evidence="1">
    <location>
        <begin position="327"/>
        <end position="349"/>
    </location>
</feature>